<dbReference type="GeneID" id="117570971"/>
<proteinExistence type="predicted"/>
<evidence type="ECO:0000313" key="1">
    <source>
        <dbReference type="Proteomes" id="UP000515160"/>
    </source>
</evidence>
<evidence type="ECO:0000313" key="2">
    <source>
        <dbReference type="RefSeq" id="XP_034108804.1"/>
    </source>
</evidence>
<dbReference type="SUPFAM" id="SSF52047">
    <property type="entry name" value="RNI-like"/>
    <property type="match status" value="2"/>
</dbReference>
<name>A0A6P8X798_DROAB</name>
<dbReference type="OrthoDB" id="7872399at2759"/>
<protein>
    <submittedName>
        <fullName evidence="2">Uncharacterized protein LOC117570971</fullName>
    </submittedName>
</protein>
<reference evidence="2" key="1">
    <citation type="submission" date="2025-08" db="UniProtKB">
        <authorList>
            <consortium name="RefSeq"/>
        </authorList>
    </citation>
    <scope>IDENTIFICATION</scope>
    <source>
        <strain evidence="2">15112-1751.03</strain>
        <tissue evidence="2">Whole Adult</tissue>
    </source>
</reference>
<sequence length="1111" mass="127932">MVSSTNLINLNAVCIIEILKHIKKNCEINENTNYTDLINFALTCEWFRDVFLEWNSSLYEKLKIDQNYLVQSKSIVVNFDKLYKRLEKLTETEKGEFWNIYLKCIKFYKRLQKIEFRYNSNEYDKYHGEIINLFMDAITFKGRLKILIMNMEGWYLQKLPQLRQLKQLSVNVKIDAKDLVDYCKLNSNLTRLDLMKKEHTEQLVEIIKHCKKLRDLTFVIKKDLVDAEYIELVELSDLVNLRILGVHESGSLTSLFKALAAKKSSRLERLVIDTAPLDIVEIAKACEIKSLEEFRCRFVNLPTFYLIIYRVKGNDYVNFTFESETDATDLAFLADLPKFQSLRIYGRHKPGTLKPLFKRIAAKENPHFQRLKILQHNGIRTMFNSDEMQELLRIKTLDTLNCGFADERPIDFPTQLPDLYMVTIESHESSSLRSFFQAFCNKLDCKLQSLTITGFPMELEDLLQIAKIQSITKLNCGLSDLNSICELTRLSQLELLTINSSHELIDFSEAIVNFIKASKLNVSLLSNGIGFHRNERALTITMSEKMNSAGLAPLARVPNLTNIIVYRENQHNCLTGLFREFANHEATVLQELSFNYENLLISLDEVTQIARIKTLRYLECGFSDPHSLELLQHLPQLEALRVTSTHHLREIANEVLTILMGCANEITISRSFRDITYNKHQRRLTITNSSYENEVLDAQEYAALSQLPQMKSLHIVGRHKLGTFKDLFAELAMNVNPTLQEIIFRNKDKYQNDTQKLLINNEETEEIVKISSIKRLKCGFSDAKSIKLLTKLINLQELNITRYLDGSLEVFLQELSSLHSPKLQSLNLSGKSLKYEEIAQVAKVNSLKRVDCALGDGQNVELLGHLNKLEELNIRADEVSSLARLFQALVITESKTLQHLKIANRALQYEEMQLVSQIQNLNKLSCTLNSTESIKLLSNLTHLKEMSIEFDQCEVEDIEMLAQLKNLISLDIKSPEVGSLRNILPQLINLQSLTISGNDINSSEFSALVNLTNLEVLEITSYFYIDDNYTFLLSLMQNCRQLKSIVLHYASRFVGLDFMKNALRILKEVRNPQEQEALRLQIPYFGGLTPEQIAISEPNLIIICRFAEELD</sequence>
<dbReference type="SUPFAM" id="SSF52058">
    <property type="entry name" value="L domain-like"/>
    <property type="match status" value="1"/>
</dbReference>
<dbReference type="Proteomes" id="UP000515160">
    <property type="component" value="Chromosome 3"/>
</dbReference>
<accession>A0A6P8X798</accession>
<dbReference type="PANTHER" id="PTHR13318">
    <property type="entry name" value="PARTNER OF PAIRED, ISOFORM B-RELATED"/>
    <property type="match status" value="1"/>
</dbReference>
<dbReference type="GO" id="GO:0019005">
    <property type="term" value="C:SCF ubiquitin ligase complex"/>
    <property type="evidence" value="ECO:0007669"/>
    <property type="project" value="TreeGrafter"/>
</dbReference>
<organism evidence="1 2">
    <name type="scientific">Drosophila albomicans</name>
    <name type="common">Fruit fly</name>
    <dbReference type="NCBI Taxonomy" id="7291"/>
    <lineage>
        <taxon>Eukaryota</taxon>
        <taxon>Metazoa</taxon>
        <taxon>Ecdysozoa</taxon>
        <taxon>Arthropoda</taxon>
        <taxon>Hexapoda</taxon>
        <taxon>Insecta</taxon>
        <taxon>Pterygota</taxon>
        <taxon>Neoptera</taxon>
        <taxon>Endopterygota</taxon>
        <taxon>Diptera</taxon>
        <taxon>Brachycera</taxon>
        <taxon>Muscomorpha</taxon>
        <taxon>Ephydroidea</taxon>
        <taxon>Drosophilidae</taxon>
        <taxon>Drosophila</taxon>
    </lineage>
</organism>
<dbReference type="AlphaFoldDB" id="A0A6P8X798"/>
<dbReference type="GO" id="GO:0031146">
    <property type="term" value="P:SCF-dependent proteasomal ubiquitin-dependent protein catabolic process"/>
    <property type="evidence" value="ECO:0007669"/>
    <property type="project" value="TreeGrafter"/>
</dbReference>
<keyword evidence="1" id="KW-1185">Reference proteome</keyword>
<dbReference type="InterPro" id="IPR032675">
    <property type="entry name" value="LRR_dom_sf"/>
</dbReference>
<dbReference type="RefSeq" id="XP_034108804.1">
    <property type="nucleotide sequence ID" value="XM_034252913.2"/>
</dbReference>
<gene>
    <name evidence="2" type="primary">LOC117570971</name>
</gene>
<dbReference type="Gene3D" id="3.80.10.10">
    <property type="entry name" value="Ribonuclease Inhibitor"/>
    <property type="match status" value="5"/>
</dbReference>